<dbReference type="Proteomes" id="UP000006552">
    <property type="component" value="Chromosome"/>
</dbReference>
<dbReference type="HOGENOM" id="CLU_968545_0_0_4"/>
<dbReference type="eggNOG" id="COG1873">
    <property type="taxonomic scope" value="Bacteria"/>
</dbReference>
<name>Q5P499_AROAE</name>
<evidence type="ECO:0000259" key="2">
    <source>
        <dbReference type="Pfam" id="PF05239"/>
    </source>
</evidence>
<dbReference type="STRING" id="76114.ebA3088"/>
<protein>
    <recommendedName>
        <fullName evidence="2">PRC-barrel domain-containing protein</fullName>
    </recommendedName>
</protein>
<organism evidence="3 4">
    <name type="scientific">Aromatoleum aromaticum (strain DSM 19018 / LMG 30748 / EbN1)</name>
    <name type="common">Azoarcus sp. (strain EbN1)</name>
    <dbReference type="NCBI Taxonomy" id="76114"/>
    <lineage>
        <taxon>Bacteria</taxon>
        <taxon>Pseudomonadati</taxon>
        <taxon>Pseudomonadota</taxon>
        <taxon>Betaproteobacteria</taxon>
        <taxon>Rhodocyclales</taxon>
        <taxon>Rhodocyclaceae</taxon>
        <taxon>Aromatoleum</taxon>
    </lineage>
</organism>
<keyword evidence="4" id="KW-1185">Reference proteome</keyword>
<dbReference type="InterPro" id="IPR011033">
    <property type="entry name" value="PRC_barrel-like_sf"/>
</dbReference>
<dbReference type="EMBL" id="CR555306">
    <property type="protein sequence ID" value="CAI07864.1"/>
    <property type="molecule type" value="Genomic_DNA"/>
</dbReference>
<dbReference type="Pfam" id="PF05239">
    <property type="entry name" value="PRC"/>
    <property type="match status" value="1"/>
</dbReference>
<dbReference type="AlphaFoldDB" id="Q5P499"/>
<feature type="region of interest" description="Disordered" evidence="1">
    <location>
        <begin position="130"/>
        <end position="149"/>
    </location>
</feature>
<dbReference type="SUPFAM" id="SSF50346">
    <property type="entry name" value="PRC-barrel domain"/>
    <property type="match status" value="1"/>
</dbReference>
<evidence type="ECO:0000313" key="4">
    <source>
        <dbReference type="Proteomes" id="UP000006552"/>
    </source>
</evidence>
<dbReference type="KEGG" id="eba:ebA3088"/>
<dbReference type="PANTHER" id="PTHR36505:SF1">
    <property type="entry name" value="BLR1072 PROTEIN"/>
    <property type="match status" value="1"/>
</dbReference>
<feature type="region of interest" description="Disordered" evidence="1">
    <location>
        <begin position="245"/>
        <end position="287"/>
    </location>
</feature>
<dbReference type="InterPro" id="IPR027275">
    <property type="entry name" value="PRC-brl_dom"/>
</dbReference>
<gene>
    <name evidence="3" type="ORF">ebA3088</name>
</gene>
<evidence type="ECO:0000256" key="1">
    <source>
        <dbReference type="SAM" id="MobiDB-lite"/>
    </source>
</evidence>
<dbReference type="PANTHER" id="PTHR36505">
    <property type="entry name" value="BLR1072 PROTEIN"/>
    <property type="match status" value="1"/>
</dbReference>
<feature type="domain" description="PRC-barrel" evidence="2">
    <location>
        <begin position="153"/>
        <end position="217"/>
    </location>
</feature>
<accession>Q5P499</accession>
<reference evidence="3 4" key="1">
    <citation type="journal article" date="2005" name="Arch. Microbiol.">
        <title>The genome sequence of an anaerobic aromatic-degrading denitrifying bacterium, strain EbN1.</title>
        <authorList>
            <person name="Rabus R."/>
            <person name="Kube M."/>
            <person name="Heider J."/>
            <person name="Beck A."/>
            <person name="Heitmann K."/>
            <person name="Widdel F."/>
            <person name="Reinhardt R."/>
        </authorList>
    </citation>
    <scope>NUCLEOTIDE SEQUENCE [LARGE SCALE GENOMIC DNA]</scope>
    <source>
        <strain evidence="3 4">EbN1</strain>
    </source>
</reference>
<sequence length="287" mass="31337">MGGTPPGLFHFDHVSQSPSGLERVDRSARRMARTGCSCGRASELRKVPVDHKLTSILGCSRVGRTWRARCGAGIGTTLVRMDMRARHQSDGRHPRQEDDMSSIYRKSLLAGALAALVAVPMGAAAGSYTEGQTKHQMRSPMGASGQVQSMTPSQLRGTEVVDASGEQIGSVKTVVRSRHDENIHAVISAGGFLGVGDKEITVPLNRMRYEDGKLRLSASLDELRAGPEYRPEQYVELRPMDQPISEFSALEPMPDKSAPYRDQGTSWDSEHKANPNAPYPEGWRVTP</sequence>
<proteinExistence type="predicted"/>
<evidence type="ECO:0000313" key="3">
    <source>
        <dbReference type="EMBL" id="CAI07864.1"/>
    </source>
</evidence>
<dbReference type="Gene3D" id="2.30.30.240">
    <property type="entry name" value="PRC-barrel domain"/>
    <property type="match status" value="1"/>
</dbReference>